<dbReference type="GO" id="GO:0004553">
    <property type="term" value="F:hydrolase activity, hydrolyzing O-glycosyl compounds"/>
    <property type="evidence" value="ECO:0007669"/>
    <property type="project" value="InterPro"/>
</dbReference>
<feature type="domain" description="Endo-beta-1,6-galactanase-like" evidence="3">
    <location>
        <begin position="29"/>
        <end position="263"/>
    </location>
</feature>
<reference evidence="4 5" key="1">
    <citation type="submission" date="2018-01" db="EMBL/GenBank/DDBJ databases">
        <title>Draft genome sequence of Salinispora sp. 13K206.</title>
        <authorList>
            <person name="Sahin N."/>
            <person name="Saygin H."/>
            <person name="Ay H."/>
        </authorList>
    </citation>
    <scope>NUCLEOTIDE SEQUENCE [LARGE SCALE GENOMIC DNA]</scope>
    <source>
        <strain evidence="4 5">13K206</strain>
    </source>
</reference>
<dbReference type="Gene3D" id="2.80.10.50">
    <property type="match status" value="1"/>
</dbReference>
<dbReference type="Pfam" id="PF14200">
    <property type="entry name" value="RicinB_lectin_2"/>
    <property type="match status" value="1"/>
</dbReference>
<dbReference type="Gene3D" id="2.60.120.260">
    <property type="entry name" value="Galactose-binding domain-like"/>
    <property type="match status" value="1"/>
</dbReference>
<protein>
    <submittedName>
        <fullName evidence="4">Uncharacterized protein</fullName>
    </submittedName>
</protein>
<dbReference type="AlphaFoldDB" id="A0A2W2DCS1"/>
<dbReference type="InterPro" id="IPR011081">
    <property type="entry name" value="Big_4"/>
</dbReference>
<dbReference type="SUPFAM" id="SSF50370">
    <property type="entry name" value="Ricin B-like lectins"/>
    <property type="match status" value="1"/>
</dbReference>
<evidence type="ECO:0000259" key="1">
    <source>
        <dbReference type="Pfam" id="PF07532"/>
    </source>
</evidence>
<dbReference type="Pfam" id="PF14587">
    <property type="entry name" value="Glyco_hydr_30_2"/>
    <property type="match status" value="1"/>
</dbReference>
<dbReference type="InterPro" id="IPR017853">
    <property type="entry name" value="GH"/>
</dbReference>
<dbReference type="InterPro" id="IPR039514">
    <property type="entry name" value="6GAL-like"/>
</dbReference>
<keyword evidence="5" id="KW-1185">Reference proteome</keyword>
<sequence>MAVATATAGPLPAVATAADTVPTVVVTPDPSYREPTWEGWGTSLVWFANATGGYPDEIRNRLVDLLFGDDGLRLNIARYNIGGGNAPDVRTDYMKAGATMPGFWKAPAGTTRTDVDWWDPDNPEHWNWDADANQRWWVDQIKDRVDQWEAFSNSPPYFQTVSGYVSGGFNSSTDQIRADRVDDFATYLLRVTERLEATHGIRFDTIEPLNEPNTPYWGTQLGPDGQPTGGRQEGAHASPALQQQVILALARRLDGAGTQARIAAMDETDPARFATNWNGWSAETRAVVDRLNVHTYGTSRRTTVRDIAKGAGKPLWMSEVDGTWGNGQSFTSMEPGLGIAERIVNDVRELEPSAWVLWQPIEDYNPQHAANKNWGAIQIPFDCTAQDTLQTCPVRINTKFHTLRHFTHYIRPGDHVVKVDDTASLAAVSANGRTATVVHVNSSDTGRRVTLDLSRFGHVRPGATVTPVVTDAFGALVRHEPVRVDRKSAAFTVPAKSVTTFVVDGVRGVAGDAALVQDGHVYRLQGVQSGRSLTPAGSSLVIRTSEPSATPLWGISPITADTGNRARHLLSTGDRTLVLRGGSLTLEQSSAELAADPAAQWLLSTTGDGTYTLVNAATGRLLDVTGQATAEASPVGTYPPTSGDNQRWLIVDETVRSTVDAEVFTTPGTPPVLPATVTPVYRDGPRGSLPVVWQAPPESRWSVPGTVTVRGTATDPLGRAVKARAVVTVDTVVGTEPARAKAYPGGQPDLPATVTGVAAHGARVPLPVTWSAPPAYDRTGVFDLPGTAALPDGSTLPAALRVQVTAPVLVNAATDAGVRATATYTESGYSADRLHDGVTAQKAWSNWRSGTKNSTDTLTFLLPAARGIADVRVHFHRDADADTYARSVRAEVRDATGAWVRASDEVTVPAGAPAPVVTVPLSAVPTTDGVRLVLTARPGLWMTVGEVQLLAPTPGQSPDAALSSLAVDGAPVAGFSPDLLAYTVDARRGALAATTRDPYAAVSVTPVGSDRTATVTVTSEDGSQTRTYTVQFAADRRRGR</sequence>
<evidence type="ECO:0000259" key="3">
    <source>
        <dbReference type="Pfam" id="PF14587"/>
    </source>
</evidence>
<accession>A0A2W2DCS1</accession>
<comment type="caution">
    <text evidence="4">The sequence shown here is derived from an EMBL/GenBank/DDBJ whole genome shotgun (WGS) entry which is preliminary data.</text>
</comment>
<dbReference type="InterPro" id="IPR000772">
    <property type="entry name" value="Ricin_B_lectin"/>
</dbReference>
<dbReference type="InterPro" id="IPR039743">
    <property type="entry name" value="6GAL/EXGAL"/>
</dbReference>
<dbReference type="EMBL" id="POUB01000002">
    <property type="protein sequence ID" value="PZG02975.1"/>
    <property type="molecule type" value="Genomic_DNA"/>
</dbReference>
<evidence type="ECO:0000259" key="2">
    <source>
        <dbReference type="Pfam" id="PF14200"/>
    </source>
</evidence>
<dbReference type="Proteomes" id="UP000248749">
    <property type="component" value="Unassembled WGS sequence"/>
</dbReference>
<dbReference type="InterPro" id="IPR035992">
    <property type="entry name" value="Ricin_B-like_lectins"/>
</dbReference>
<proteinExistence type="predicted"/>
<evidence type="ECO:0000313" key="5">
    <source>
        <dbReference type="Proteomes" id="UP000248749"/>
    </source>
</evidence>
<dbReference type="PROSITE" id="PS50231">
    <property type="entry name" value="RICIN_B_LECTIN"/>
    <property type="match status" value="1"/>
</dbReference>
<dbReference type="CDD" id="cd00161">
    <property type="entry name" value="beta-trefoil_Ricin-like"/>
    <property type="match status" value="1"/>
</dbReference>
<dbReference type="PANTHER" id="PTHR42767:SF1">
    <property type="entry name" value="ENDO-BETA-1,6-GALACTANASE-LIKE DOMAIN-CONTAINING PROTEIN"/>
    <property type="match status" value="1"/>
</dbReference>
<dbReference type="Gene3D" id="3.20.20.80">
    <property type="entry name" value="Glycosidases"/>
    <property type="match status" value="1"/>
</dbReference>
<gene>
    <name evidence="4" type="ORF">C1I99_00185</name>
</gene>
<feature type="domain" description="Ricin B lectin" evidence="2">
    <location>
        <begin position="598"/>
        <end position="654"/>
    </location>
</feature>
<feature type="domain" description="Bacterial Ig-like" evidence="1">
    <location>
        <begin position="661"/>
        <end position="714"/>
    </location>
</feature>
<dbReference type="PANTHER" id="PTHR42767">
    <property type="entry name" value="ENDO-BETA-1,6-GALACTANASE"/>
    <property type="match status" value="1"/>
</dbReference>
<organism evidence="4 5">
    <name type="scientific">Micromonospora deserti</name>
    <dbReference type="NCBI Taxonomy" id="2070366"/>
    <lineage>
        <taxon>Bacteria</taxon>
        <taxon>Bacillati</taxon>
        <taxon>Actinomycetota</taxon>
        <taxon>Actinomycetes</taxon>
        <taxon>Micromonosporales</taxon>
        <taxon>Micromonosporaceae</taxon>
        <taxon>Micromonospora</taxon>
    </lineage>
</organism>
<name>A0A2W2DCS1_9ACTN</name>
<dbReference type="SUPFAM" id="SSF49785">
    <property type="entry name" value="Galactose-binding domain-like"/>
    <property type="match status" value="1"/>
</dbReference>
<dbReference type="OrthoDB" id="9806701at2"/>
<dbReference type="SUPFAM" id="SSF51445">
    <property type="entry name" value="(Trans)glycosidases"/>
    <property type="match status" value="1"/>
</dbReference>
<dbReference type="InterPro" id="IPR008979">
    <property type="entry name" value="Galactose-bd-like_sf"/>
</dbReference>
<dbReference type="Pfam" id="PF07532">
    <property type="entry name" value="Big_4"/>
    <property type="match status" value="1"/>
</dbReference>
<evidence type="ECO:0000313" key="4">
    <source>
        <dbReference type="EMBL" id="PZG02975.1"/>
    </source>
</evidence>